<accession>A0ABP0YIM4</accession>
<evidence type="ECO:0000313" key="7">
    <source>
        <dbReference type="EMBL" id="CAK9320353.1"/>
    </source>
</evidence>
<evidence type="ECO:0000313" key="8">
    <source>
        <dbReference type="Proteomes" id="UP001642487"/>
    </source>
</evidence>
<dbReference type="Pfam" id="PF02362">
    <property type="entry name" value="B3"/>
    <property type="match status" value="1"/>
</dbReference>
<dbReference type="InterPro" id="IPR015300">
    <property type="entry name" value="DNA-bd_pseudobarrel_sf"/>
</dbReference>
<gene>
    <name evidence="7" type="ORF">CITCOLO1_LOCUS12401</name>
</gene>
<dbReference type="SMART" id="SM01019">
    <property type="entry name" value="B3"/>
    <property type="match status" value="1"/>
</dbReference>
<dbReference type="PANTHER" id="PTHR31920:SF108">
    <property type="entry name" value="B3 DOMAIN-CONTAINING TRANSCRIPTION FACTOR VRN1-LIKE"/>
    <property type="match status" value="1"/>
</dbReference>
<comment type="subcellular location">
    <subcellularLocation>
        <location evidence="1">Nucleus</location>
    </subcellularLocation>
</comment>
<reference evidence="7 8" key="1">
    <citation type="submission" date="2024-03" db="EMBL/GenBank/DDBJ databases">
        <authorList>
            <person name="Gkanogiannis A."/>
            <person name="Becerra Lopez-Lavalle L."/>
        </authorList>
    </citation>
    <scope>NUCLEOTIDE SEQUENCE [LARGE SCALE GENOMIC DNA]</scope>
</reference>
<name>A0ABP0YIM4_9ROSI</name>
<evidence type="ECO:0000256" key="4">
    <source>
        <dbReference type="ARBA" id="ARBA00023163"/>
    </source>
</evidence>
<evidence type="ECO:0000259" key="6">
    <source>
        <dbReference type="PROSITE" id="PS50863"/>
    </source>
</evidence>
<evidence type="ECO:0000256" key="1">
    <source>
        <dbReference type="ARBA" id="ARBA00004123"/>
    </source>
</evidence>
<dbReference type="PANTHER" id="PTHR31920">
    <property type="entry name" value="B3 DOMAIN-CONTAINING"/>
    <property type="match status" value="1"/>
</dbReference>
<proteinExistence type="predicted"/>
<evidence type="ECO:0000256" key="3">
    <source>
        <dbReference type="ARBA" id="ARBA00023125"/>
    </source>
</evidence>
<keyword evidence="5" id="KW-0539">Nucleus</keyword>
<dbReference type="CDD" id="cd10017">
    <property type="entry name" value="B3_DNA"/>
    <property type="match status" value="1"/>
</dbReference>
<dbReference type="PROSITE" id="PS50863">
    <property type="entry name" value="B3"/>
    <property type="match status" value="1"/>
</dbReference>
<sequence>MASPPSKVKVSHPPHFFKIILHTTLEDKKLMLPKKFITDYGKFISNSICLKLPDGLEWKLGSKTANDTVWLQNGWQQFSNHYRLKPGSLLVFRFDGNSTFQTCIFDQTCLEIQYPSNNIGKTKPDNEKFNGYQYEEVETNNHEINDLEPEKIGFKILVKKSTVEGRYNMLIPKRFASKHLKEEFGRIEIENSDGENWAMSYKWSQSRNVAEYVYISRTTFSPPISAKNTNVEITTPNNNLFFKVNIHKKSYKNSVLNIPLTFAENHLSSKVNIAKLIVGKKQWKVNISKKT</sequence>
<organism evidence="7 8">
    <name type="scientific">Citrullus colocynthis</name>
    <name type="common">colocynth</name>
    <dbReference type="NCBI Taxonomy" id="252529"/>
    <lineage>
        <taxon>Eukaryota</taxon>
        <taxon>Viridiplantae</taxon>
        <taxon>Streptophyta</taxon>
        <taxon>Embryophyta</taxon>
        <taxon>Tracheophyta</taxon>
        <taxon>Spermatophyta</taxon>
        <taxon>Magnoliopsida</taxon>
        <taxon>eudicotyledons</taxon>
        <taxon>Gunneridae</taxon>
        <taxon>Pentapetalae</taxon>
        <taxon>rosids</taxon>
        <taxon>fabids</taxon>
        <taxon>Cucurbitales</taxon>
        <taxon>Cucurbitaceae</taxon>
        <taxon>Benincaseae</taxon>
        <taxon>Citrullus</taxon>
    </lineage>
</organism>
<keyword evidence="4" id="KW-0804">Transcription</keyword>
<dbReference type="Proteomes" id="UP001642487">
    <property type="component" value="Chromosome 4"/>
</dbReference>
<feature type="domain" description="TF-B3" evidence="6">
    <location>
        <begin position="15"/>
        <end position="108"/>
    </location>
</feature>
<keyword evidence="3" id="KW-0238">DNA-binding</keyword>
<dbReference type="Gene3D" id="2.40.330.10">
    <property type="entry name" value="DNA-binding pseudobarrel domain"/>
    <property type="match status" value="3"/>
</dbReference>
<dbReference type="InterPro" id="IPR003340">
    <property type="entry name" value="B3_DNA-bd"/>
</dbReference>
<keyword evidence="8" id="KW-1185">Reference proteome</keyword>
<evidence type="ECO:0000256" key="5">
    <source>
        <dbReference type="ARBA" id="ARBA00023242"/>
    </source>
</evidence>
<dbReference type="EMBL" id="OZ021738">
    <property type="protein sequence ID" value="CAK9320353.1"/>
    <property type="molecule type" value="Genomic_DNA"/>
</dbReference>
<protein>
    <recommendedName>
        <fullName evidence="6">TF-B3 domain-containing protein</fullName>
    </recommendedName>
</protein>
<keyword evidence="2" id="KW-0805">Transcription regulation</keyword>
<evidence type="ECO:0000256" key="2">
    <source>
        <dbReference type="ARBA" id="ARBA00023015"/>
    </source>
</evidence>
<dbReference type="InterPro" id="IPR050655">
    <property type="entry name" value="Plant_B3_domain"/>
</dbReference>
<dbReference type="SUPFAM" id="SSF101936">
    <property type="entry name" value="DNA-binding pseudobarrel domain"/>
    <property type="match status" value="2"/>
</dbReference>